<dbReference type="GO" id="GO:0005783">
    <property type="term" value="C:endoplasmic reticulum"/>
    <property type="evidence" value="ECO:0000318"/>
    <property type="project" value="GO_Central"/>
</dbReference>
<dbReference type="PANTHER" id="PTHR21389">
    <property type="entry name" value="P53 INDUCED PROTEIN"/>
    <property type="match status" value="1"/>
</dbReference>
<dbReference type="AlphaFoldDB" id="A0A2R6XBM3"/>
<gene>
    <name evidence="6" type="ORF">MARPO_0025s0102</name>
</gene>
<reference evidence="7" key="1">
    <citation type="journal article" date="2017" name="Cell">
        <title>Insights into land plant evolution garnered from the Marchantia polymorpha genome.</title>
        <authorList>
            <person name="Bowman J.L."/>
            <person name="Kohchi T."/>
            <person name="Yamato K.T."/>
            <person name="Jenkins J."/>
            <person name="Shu S."/>
            <person name="Ishizaki K."/>
            <person name="Yamaoka S."/>
            <person name="Nishihama R."/>
            <person name="Nakamura Y."/>
            <person name="Berger F."/>
            <person name="Adam C."/>
            <person name="Aki S.S."/>
            <person name="Althoff F."/>
            <person name="Araki T."/>
            <person name="Arteaga-Vazquez M.A."/>
            <person name="Balasubrmanian S."/>
            <person name="Barry K."/>
            <person name="Bauer D."/>
            <person name="Boehm C.R."/>
            <person name="Briginshaw L."/>
            <person name="Caballero-Perez J."/>
            <person name="Catarino B."/>
            <person name="Chen F."/>
            <person name="Chiyoda S."/>
            <person name="Chovatia M."/>
            <person name="Davies K.M."/>
            <person name="Delmans M."/>
            <person name="Demura T."/>
            <person name="Dierschke T."/>
            <person name="Dolan L."/>
            <person name="Dorantes-Acosta A.E."/>
            <person name="Eklund D.M."/>
            <person name="Florent S.N."/>
            <person name="Flores-Sandoval E."/>
            <person name="Fujiyama A."/>
            <person name="Fukuzawa H."/>
            <person name="Galik B."/>
            <person name="Grimanelli D."/>
            <person name="Grimwood J."/>
            <person name="Grossniklaus U."/>
            <person name="Hamada T."/>
            <person name="Haseloff J."/>
            <person name="Hetherington A.J."/>
            <person name="Higo A."/>
            <person name="Hirakawa Y."/>
            <person name="Hundley H.N."/>
            <person name="Ikeda Y."/>
            <person name="Inoue K."/>
            <person name="Inoue S.I."/>
            <person name="Ishida S."/>
            <person name="Jia Q."/>
            <person name="Kakita M."/>
            <person name="Kanazawa T."/>
            <person name="Kawai Y."/>
            <person name="Kawashima T."/>
            <person name="Kennedy M."/>
            <person name="Kinose K."/>
            <person name="Kinoshita T."/>
            <person name="Kohara Y."/>
            <person name="Koide E."/>
            <person name="Komatsu K."/>
            <person name="Kopischke S."/>
            <person name="Kubo M."/>
            <person name="Kyozuka J."/>
            <person name="Lagercrantz U."/>
            <person name="Lin S.S."/>
            <person name="Lindquist E."/>
            <person name="Lipzen A.M."/>
            <person name="Lu C.W."/>
            <person name="De Luna E."/>
            <person name="Martienssen R.A."/>
            <person name="Minamino N."/>
            <person name="Mizutani M."/>
            <person name="Mizutani M."/>
            <person name="Mochizuki N."/>
            <person name="Monte I."/>
            <person name="Mosher R."/>
            <person name="Nagasaki H."/>
            <person name="Nakagami H."/>
            <person name="Naramoto S."/>
            <person name="Nishitani K."/>
            <person name="Ohtani M."/>
            <person name="Okamoto T."/>
            <person name="Okumura M."/>
            <person name="Phillips J."/>
            <person name="Pollak B."/>
            <person name="Reinders A."/>
            <person name="Rovekamp M."/>
            <person name="Sano R."/>
            <person name="Sawa S."/>
            <person name="Schmid M.W."/>
            <person name="Shirakawa M."/>
            <person name="Solano R."/>
            <person name="Spunde A."/>
            <person name="Suetsugu N."/>
            <person name="Sugano S."/>
            <person name="Sugiyama A."/>
            <person name="Sun R."/>
            <person name="Suzuki Y."/>
            <person name="Takenaka M."/>
            <person name="Takezawa D."/>
            <person name="Tomogane H."/>
            <person name="Tsuzuki M."/>
            <person name="Ueda T."/>
            <person name="Umeda M."/>
            <person name="Ward J.M."/>
            <person name="Watanabe Y."/>
            <person name="Yazaki K."/>
            <person name="Yokoyama R."/>
            <person name="Yoshitake Y."/>
            <person name="Yotsui I."/>
            <person name="Zachgo S."/>
            <person name="Schmutz J."/>
        </authorList>
    </citation>
    <scope>NUCLEOTIDE SEQUENCE [LARGE SCALE GENOMIC DNA]</scope>
    <source>
        <strain evidence="7">Tak-1</strain>
    </source>
</reference>
<evidence type="ECO:0008006" key="8">
    <source>
        <dbReference type="Google" id="ProtNLM"/>
    </source>
</evidence>
<evidence type="ECO:0000313" key="7">
    <source>
        <dbReference type="Proteomes" id="UP000244005"/>
    </source>
</evidence>
<feature type="transmembrane region" description="Helical" evidence="5">
    <location>
        <begin position="201"/>
        <end position="224"/>
    </location>
</feature>
<feature type="transmembrane region" description="Helical" evidence="5">
    <location>
        <begin position="230"/>
        <end position="249"/>
    </location>
</feature>
<dbReference type="GO" id="GO:0016236">
    <property type="term" value="P:macroautophagy"/>
    <property type="evidence" value="ECO:0000318"/>
    <property type="project" value="GO_Central"/>
</dbReference>
<dbReference type="InterPro" id="IPR059112">
    <property type="entry name" value="CysZ/EI24"/>
</dbReference>
<dbReference type="OrthoDB" id="266518at2759"/>
<sequence>MAPSQGVLSEAVAEVGSAQRAAGIASVSSSSPLSSAELNSSTRWYKLRLHASRAGALWIAGFVEACRIDRAVLLCRRSKEVLKKTGQIFVLNGCIFLGSIWLLQRCLLPLLLWLLRSPSLRQDGDSAVGRSQGGGLLHSIIIVLCYGLWLFPIYVITFVVNCVWYNDIARHAYRAMDRGGVQNQKVSQVQMKNDSSGFRSIMLTIGEQIYSIFMLGVFFVEIFAVSYIPYIGQLFSFVMLSWLYAYYCFDYKWGFAKWNLERRLLFFETNWAFFAGFGSPCVLATFFLSPLVSAGVMNVLFPLFVLVATALNQEEVVKKCTFISPSLPNPTRLPIFQIPNTFLGPVLKVLQPRSRNTPSSIDRRKKAY</sequence>
<keyword evidence="2 5" id="KW-0812">Transmembrane</keyword>
<evidence type="ECO:0000256" key="4">
    <source>
        <dbReference type="ARBA" id="ARBA00023136"/>
    </source>
</evidence>
<keyword evidence="4 5" id="KW-0472">Membrane</keyword>
<keyword evidence="7" id="KW-1185">Reference proteome</keyword>
<dbReference type="Gramene" id="Mp2g25760.1">
    <property type="protein sequence ID" value="Mp2g25760.1.cds"/>
    <property type="gene ID" value="Mp2g25760"/>
</dbReference>
<keyword evidence="3 5" id="KW-1133">Transmembrane helix</keyword>
<dbReference type="Pfam" id="PF07264">
    <property type="entry name" value="EI24"/>
    <property type="match status" value="1"/>
</dbReference>
<dbReference type="EMBL" id="KZ772697">
    <property type="protein sequence ID" value="PTQ43419.1"/>
    <property type="molecule type" value="Genomic_DNA"/>
</dbReference>
<evidence type="ECO:0000256" key="5">
    <source>
        <dbReference type="SAM" id="Phobius"/>
    </source>
</evidence>
<proteinExistence type="predicted"/>
<dbReference type="Proteomes" id="UP000244005">
    <property type="component" value="Unassembled WGS sequence"/>
</dbReference>
<evidence type="ECO:0000256" key="2">
    <source>
        <dbReference type="ARBA" id="ARBA00022692"/>
    </source>
</evidence>
<dbReference type="PANTHER" id="PTHR21389:SF0">
    <property type="entry name" value="ETOPOSIDE-INDUCED PROTEIN 2.4 HOMOLOG"/>
    <property type="match status" value="1"/>
</dbReference>
<organism evidence="6 7">
    <name type="scientific">Marchantia polymorpha</name>
    <name type="common">Common liverwort</name>
    <name type="synonym">Marchantia aquatica</name>
    <dbReference type="NCBI Taxonomy" id="3197"/>
    <lineage>
        <taxon>Eukaryota</taxon>
        <taxon>Viridiplantae</taxon>
        <taxon>Streptophyta</taxon>
        <taxon>Embryophyta</taxon>
        <taxon>Marchantiophyta</taxon>
        <taxon>Marchantiopsida</taxon>
        <taxon>Marchantiidae</taxon>
        <taxon>Marchantiales</taxon>
        <taxon>Marchantiaceae</taxon>
        <taxon>Marchantia</taxon>
    </lineage>
</organism>
<protein>
    <recommendedName>
        <fullName evidence="8">Etoposide-induced protein 2.4</fullName>
    </recommendedName>
</protein>
<feature type="transmembrane region" description="Helical" evidence="5">
    <location>
        <begin position="135"/>
        <end position="164"/>
    </location>
</feature>
<evidence type="ECO:0000256" key="3">
    <source>
        <dbReference type="ARBA" id="ARBA00022989"/>
    </source>
</evidence>
<feature type="transmembrane region" description="Helical" evidence="5">
    <location>
        <begin position="270"/>
        <end position="288"/>
    </location>
</feature>
<dbReference type="GO" id="GO:0016020">
    <property type="term" value="C:membrane"/>
    <property type="evidence" value="ECO:0007669"/>
    <property type="project" value="UniProtKB-SubCell"/>
</dbReference>
<evidence type="ECO:0000313" key="6">
    <source>
        <dbReference type="EMBL" id="PTQ43419.1"/>
    </source>
</evidence>
<feature type="transmembrane region" description="Helical" evidence="5">
    <location>
        <begin position="294"/>
        <end position="311"/>
    </location>
</feature>
<comment type="subcellular location">
    <subcellularLocation>
        <location evidence="1">Membrane</location>
        <topology evidence="1">Multi-pass membrane protein</topology>
    </subcellularLocation>
</comment>
<accession>A0A2R6XBM3</accession>
<evidence type="ECO:0000256" key="1">
    <source>
        <dbReference type="ARBA" id="ARBA00004141"/>
    </source>
</evidence>
<feature type="transmembrane region" description="Helical" evidence="5">
    <location>
        <begin position="89"/>
        <end position="115"/>
    </location>
</feature>
<name>A0A2R6XBM3_MARPO</name>